<protein>
    <submittedName>
        <fullName evidence="2">HTH-type transcriptional regulator/antitoxin MqsA</fullName>
    </submittedName>
</protein>
<accession>A0ABR6GTX2</accession>
<reference evidence="2 3" key="1">
    <citation type="submission" date="2020-08" db="EMBL/GenBank/DDBJ databases">
        <title>Genomic Encyclopedia of Type Strains, Phase III (KMG-III): the genomes of soil and plant-associated and newly described type strains.</title>
        <authorList>
            <person name="Whitman W."/>
        </authorList>
    </citation>
    <scope>NUCLEOTIDE SEQUENCE [LARGE SCALE GENOMIC DNA]</scope>
    <source>
        <strain evidence="2 3">CECT 7247</strain>
    </source>
</reference>
<dbReference type="Proteomes" id="UP000574369">
    <property type="component" value="Unassembled WGS sequence"/>
</dbReference>
<feature type="compositionally biased region" description="Basic residues" evidence="1">
    <location>
        <begin position="202"/>
        <end position="212"/>
    </location>
</feature>
<dbReference type="EMBL" id="JACHXO010000005">
    <property type="protein sequence ID" value="MBB3195547.1"/>
    <property type="molecule type" value="Genomic_DNA"/>
</dbReference>
<sequence>MTNPIAAACRSCRKGSMQPIERMQTYAPPGTDGVVITQLAARCDQCGKETVLPSQMDENLRRRAARKAHYGLYLLGEEIFAFRRKYGLTQQAASRLFGKGIIAFSRYESEKSYPDESTTKLIRAAMRHPALLKELADESGVEIPLWEARCADEREREQVSLATSRRPKTSLPRPTVQFLELMEQRTGPLRSAKASNIGATKANRRQKAPAAR</sequence>
<keyword evidence="3" id="KW-1185">Reference proteome</keyword>
<dbReference type="RefSeq" id="WP_088451751.1">
    <property type="nucleotide sequence ID" value="NZ_JACHXO010000005.1"/>
</dbReference>
<evidence type="ECO:0000313" key="3">
    <source>
        <dbReference type="Proteomes" id="UP000574369"/>
    </source>
</evidence>
<dbReference type="InterPro" id="IPR022452">
    <property type="entry name" value="MqsA"/>
</dbReference>
<comment type="caution">
    <text evidence="2">The sequence shown here is derived from an EMBL/GenBank/DDBJ whole genome shotgun (WGS) entry which is preliminary data.</text>
</comment>
<organism evidence="2 3">
    <name type="scientific">Roseateles terrae</name>
    <dbReference type="NCBI Taxonomy" id="431060"/>
    <lineage>
        <taxon>Bacteria</taxon>
        <taxon>Pseudomonadati</taxon>
        <taxon>Pseudomonadota</taxon>
        <taxon>Betaproteobacteria</taxon>
        <taxon>Burkholderiales</taxon>
        <taxon>Sphaerotilaceae</taxon>
        <taxon>Roseateles</taxon>
    </lineage>
</organism>
<dbReference type="SUPFAM" id="SSF47413">
    <property type="entry name" value="lambda repressor-like DNA-binding domains"/>
    <property type="match status" value="1"/>
</dbReference>
<name>A0ABR6GTX2_9BURK</name>
<evidence type="ECO:0000313" key="2">
    <source>
        <dbReference type="EMBL" id="MBB3195547.1"/>
    </source>
</evidence>
<dbReference type="InterPro" id="IPR010982">
    <property type="entry name" value="Lambda_DNA-bd_dom_sf"/>
</dbReference>
<dbReference type="NCBIfam" id="TIGR03830">
    <property type="entry name" value="CxxCG_CxxCG_HTH"/>
    <property type="match status" value="1"/>
</dbReference>
<feature type="region of interest" description="Disordered" evidence="1">
    <location>
        <begin position="182"/>
        <end position="212"/>
    </location>
</feature>
<proteinExistence type="predicted"/>
<dbReference type="Pfam" id="PF15731">
    <property type="entry name" value="MqsA_antitoxin"/>
    <property type="match status" value="1"/>
</dbReference>
<gene>
    <name evidence="2" type="ORF">FHS28_002953</name>
</gene>
<evidence type="ECO:0000256" key="1">
    <source>
        <dbReference type="SAM" id="MobiDB-lite"/>
    </source>
</evidence>
<dbReference type="Gene3D" id="1.10.260.40">
    <property type="entry name" value="lambda repressor-like DNA-binding domains"/>
    <property type="match status" value="1"/>
</dbReference>
<feature type="region of interest" description="Disordered" evidence="1">
    <location>
        <begin position="157"/>
        <end position="176"/>
    </location>
</feature>
<dbReference type="InterPro" id="IPR032758">
    <property type="entry name" value="MqsA/HigA-2"/>
</dbReference>